<reference evidence="2 3" key="1">
    <citation type="journal article" date="2012" name="J. Virol.">
        <title>Complete Genome Sequence of the Enterobacter cancerogenus Bacteriophage Enc34.</title>
        <authorList>
            <person name="Kazaks A."/>
            <person name="Dislers A."/>
            <person name="Lipowsky G."/>
            <person name="Nikolajeva V."/>
            <person name="Tars K."/>
        </authorList>
    </citation>
    <scope>NUCLEOTIDE SEQUENCE [LARGE SCALE GENOMIC DNA]</scope>
</reference>
<dbReference type="OrthoDB" id="40499at10239"/>
<dbReference type="KEGG" id="vg:14014068"/>
<proteinExistence type="predicted"/>
<dbReference type="Pfam" id="PF19419">
    <property type="entry name" value="DUF5983"/>
    <property type="match status" value="1"/>
</dbReference>
<evidence type="ECO:0000313" key="3">
    <source>
        <dbReference type="Proteomes" id="UP000008024"/>
    </source>
</evidence>
<protein>
    <recommendedName>
        <fullName evidence="1">DUF5983 domain-containing protein</fullName>
    </recommendedName>
</protein>
<evidence type="ECO:0000259" key="1">
    <source>
        <dbReference type="Pfam" id="PF19419"/>
    </source>
</evidence>
<feature type="domain" description="DUF5983" evidence="1">
    <location>
        <begin position="17"/>
        <end position="112"/>
    </location>
</feature>
<organism evidence="2 3">
    <name type="scientific">Hafnia phage Enc34</name>
    <dbReference type="NCBI Taxonomy" id="1150990"/>
    <lineage>
        <taxon>Viruses</taxon>
        <taxon>Duplodnaviria</taxon>
        <taxon>Heunggongvirae</taxon>
        <taxon>Uroviricota</taxon>
        <taxon>Caudoviricetes</taxon>
        <taxon>Casjensviridae</taxon>
        <taxon>Enchivirus</taxon>
        <taxon>Enchivirus Enc34</taxon>
    </lineage>
</organism>
<evidence type="ECO:0000313" key="2">
    <source>
        <dbReference type="EMBL" id="AFB84087.1"/>
    </source>
</evidence>
<dbReference type="RefSeq" id="YP_007007075.1">
    <property type="nucleotide sequence ID" value="NC_019524.2"/>
</dbReference>
<dbReference type="EMBL" id="JQ340774">
    <property type="protein sequence ID" value="AFB84087.1"/>
    <property type="molecule type" value="Genomic_DNA"/>
</dbReference>
<dbReference type="InterPro" id="IPR046025">
    <property type="entry name" value="DUF5983"/>
</dbReference>
<accession>H6WYN2</accession>
<dbReference type="Proteomes" id="UP000008024">
    <property type="component" value="Segment"/>
</dbReference>
<dbReference type="GeneID" id="14014068"/>
<keyword evidence="3" id="KW-1185">Reference proteome</keyword>
<name>H6WYN2_9CAUD</name>
<sequence>MANKIDINKLVTVKTVIISNLHINGVDDGEVLSKHQYYEFENGSHGMYWINGTAGGWIIRVHACPCFVDELKRIGLAETTIDNIKALAALGFDAIQFDCDGDEVDGLHGTEW</sequence>